<feature type="domain" description="Ig-like" evidence="1">
    <location>
        <begin position="12"/>
        <end position="113"/>
    </location>
</feature>
<dbReference type="Pfam" id="PF13524">
    <property type="entry name" value="Glyco_trans_1_2"/>
    <property type="match status" value="1"/>
</dbReference>
<dbReference type="Gene3D" id="3.40.50.150">
    <property type="entry name" value="Vaccinia Virus protein VP39"/>
    <property type="match status" value="1"/>
</dbReference>
<evidence type="ECO:0000259" key="1">
    <source>
        <dbReference type="PROSITE" id="PS50835"/>
    </source>
</evidence>
<dbReference type="AlphaFoldDB" id="A0A8J6NPI0"/>
<gene>
    <name evidence="2" type="ORF">H8E23_13335</name>
</gene>
<dbReference type="PROSITE" id="PS50835">
    <property type="entry name" value="IG_LIKE"/>
    <property type="match status" value="1"/>
</dbReference>
<dbReference type="Pfam" id="PF13489">
    <property type="entry name" value="Methyltransf_23"/>
    <property type="match status" value="1"/>
</dbReference>
<proteinExistence type="predicted"/>
<dbReference type="InterPro" id="IPR007110">
    <property type="entry name" value="Ig-like_dom"/>
</dbReference>
<sequence>MKILLAHVVHSPSVNLWYQEIAASAGDDLEVSCFCMTIDPPSPRLAWKELDQRWRAREKKLMALYSRLQQAADSCDVLLLYNGVNLHPEFLPYLSTFNVYSCFDDPESSENLSAPVAAAFDAVFYGNIAARFQYESWGCKRLAWLPVFTAPSDVPSQNEEHKISYKERNVDISLVCARNSQRKARLDRLVAAFPHAKCYGSGWNAGRIDDVTLKQIYEETKIGWNIHNSTGPINRRMFALSGFGILQICDNKTGLAHIFELGKEIVGFNTIPEAIELTRYYLAHADEGQEIAINGWHRFWKDYHAGAIWQRIGNQLSLWMDEGNVARDEKRRPFPAKTPAALVAPISNLARGAAGKFVMKGQMFVEAWRKSKPCATSAFDDRVYIEEKVRPYQENPEMKGVNMAKERLATGQPFEWPNMLALNWAATSLIRDAKSIVEIGSGTGPFAHFAAVDRSRTIHCFEEDDFARSWAEEHRSYPNVTYFKHFEGHIVKKYDLLISLDVFEHVDNMREFLSFCSSLAPIAIYSTPNREVVRPSGDKGPPAYMPHVREFSPGELYWILRQYYREVSLYHMPNVYVPWIEPMTILTKGTPIIAECRGPLE</sequence>
<reference evidence="2 3" key="1">
    <citation type="submission" date="2020-08" db="EMBL/GenBank/DDBJ databases">
        <title>Bridging the membrane lipid divide: bacteria of the FCB group superphylum have the potential to synthesize archaeal ether lipids.</title>
        <authorList>
            <person name="Villanueva L."/>
            <person name="Von Meijenfeldt F.A.B."/>
            <person name="Westbye A.B."/>
            <person name="Yadav S."/>
            <person name="Hopmans E.C."/>
            <person name="Dutilh B.E."/>
            <person name="Sinninghe Damste J.S."/>
        </authorList>
    </citation>
    <scope>NUCLEOTIDE SEQUENCE [LARGE SCALE GENOMIC DNA]</scope>
    <source>
        <strain evidence="2">NIOZ-UU30</strain>
    </source>
</reference>
<comment type="caution">
    <text evidence="2">The sequence shown here is derived from an EMBL/GenBank/DDBJ whole genome shotgun (WGS) entry which is preliminary data.</text>
</comment>
<dbReference type="Proteomes" id="UP000603434">
    <property type="component" value="Unassembled WGS sequence"/>
</dbReference>
<dbReference type="InterPro" id="IPR029063">
    <property type="entry name" value="SAM-dependent_MTases_sf"/>
</dbReference>
<dbReference type="CDD" id="cd02440">
    <property type="entry name" value="AdoMet_MTases"/>
    <property type="match status" value="1"/>
</dbReference>
<dbReference type="InterPro" id="IPR055259">
    <property type="entry name" value="YkvP/CgeB_Glyco_trans-like"/>
</dbReference>
<name>A0A8J6NPI0_9BACT</name>
<protein>
    <submittedName>
        <fullName evidence="2">Glycosyltransferase</fullName>
    </submittedName>
</protein>
<evidence type="ECO:0000313" key="3">
    <source>
        <dbReference type="Proteomes" id="UP000603434"/>
    </source>
</evidence>
<dbReference type="SUPFAM" id="SSF53335">
    <property type="entry name" value="S-adenosyl-L-methionine-dependent methyltransferases"/>
    <property type="match status" value="1"/>
</dbReference>
<organism evidence="2 3">
    <name type="scientific">Candidatus Desulfatibia profunda</name>
    <dbReference type="NCBI Taxonomy" id="2841695"/>
    <lineage>
        <taxon>Bacteria</taxon>
        <taxon>Pseudomonadati</taxon>
        <taxon>Thermodesulfobacteriota</taxon>
        <taxon>Desulfobacteria</taxon>
        <taxon>Desulfobacterales</taxon>
        <taxon>Desulfobacterales incertae sedis</taxon>
        <taxon>Candidatus Desulfatibia</taxon>
    </lineage>
</organism>
<evidence type="ECO:0000313" key="2">
    <source>
        <dbReference type="EMBL" id="MBC8362369.1"/>
    </source>
</evidence>
<accession>A0A8J6NPI0</accession>
<dbReference type="EMBL" id="JACNJH010000185">
    <property type="protein sequence ID" value="MBC8362369.1"/>
    <property type="molecule type" value="Genomic_DNA"/>
</dbReference>